<sequence length="130" mass="14688">MTTLLEYKGYVGKVEVDLDANILHGEVMYLRDVVTFQGKTVDDIRQAFQDSIEDYLEFCESEGEEPEKPFSGKFLVRLTAEQHKLVTIAAMSAGSSLNAWVSEHLARDAEKELNERGISTKNYRLNQLGV</sequence>
<organism evidence="1 2">
    <name type="scientific">Cohnella phaseoli</name>
    <dbReference type="NCBI Taxonomy" id="456490"/>
    <lineage>
        <taxon>Bacteria</taxon>
        <taxon>Bacillati</taxon>
        <taxon>Bacillota</taxon>
        <taxon>Bacilli</taxon>
        <taxon>Bacillales</taxon>
        <taxon>Paenibacillaceae</taxon>
        <taxon>Cohnella</taxon>
    </lineage>
</organism>
<comment type="caution">
    <text evidence="1">The sequence shown here is derived from an EMBL/GenBank/DDBJ whole genome shotgun (WGS) entry which is preliminary data.</text>
</comment>
<dbReference type="GO" id="GO:0006355">
    <property type="term" value="P:regulation of DNA-templated transcription"/>
    <property type="evidence" value="ECO:0007669"/>
    <property type="project" value="InterPro"/>
</dbReference>
<dbReference type="SUPFAM" id="SSF47598">
    <property type="entry name" value="Ribbon-helix-helix"/>
    <property type="match status" value="1"/>
</dbReference>
<name>A0A3D9JMV7_9BACL</name>
<dbReference type="Pfam" id="PF05534">
    <property type="entry name" value="HicB"/>
    <property type="match status" value="1"/>
</dbReference>
<gene>
    <name evidence="1" type="ORF">DFP98_11517</name>
</gene>
<keyword evidence="2" id="KW-1185">Reference proteome</keyword>
<dbReference type="OrthoDB" id="5297106at2"/>
<reference evidence="1 2" key="1">
    <citation type="submission" date="2018-07" db="EMBL/GenBank/DDBJ databases">
        <title>Genomic Encyclopedia of Type Strains, Phase III (KMG-III): the genomes of soil and plant-associated and newly described type strains.</title>
        <authorList>
            <person name="Whitman W."/>
        </authorList>
    </citation>
    <scope>NUCLEOTIDE SEQUENCE [LARGE SCALE GENOMIC DNA]</scope>
    <source>
        <strain evidence="1 2">CECT 7287</strain>
    </source>
</reference>
<dbReference type="InterPro" id="IPR008651">
    <property type="entry name" value="Uncharacterised_HicB"/>
</dbReference>
<dbReference type="InterPro" id="IPR010985">
    <property type="entry name" value="Ribbon_hlx_hlx"/>
</dbReference>
<dbReference type="InterPro" id="IPR035069">
    <property type="entry name" value="TTHA1013/TTHA0281-like"/>
</dbReference>
<dbReference type="EMBL" id="QRDZ01000015">
    <property type="protein sequence ID" value="RED75402.1"/>
    <property type="molecule type" value="Genomic_DNA"/>
</dbReference>
<accession>A0A3D9JMV7</accession>
<evidence type="ECO:0000313" key="2">
    <source>
        <dbReference type="Proteomes" id="UP000256977"/>
    </source>
</evidence>
<dbReference type="RefSeq" id="WP_116062140.1">
    <property type="nucleotide sequence ID" value="NZ_QRDZ01000015.1"/>
</dbReference>
<dbReference type="SUPFAM" id="SSF143100">
    <property type="entry name" value="TTHA1013/TTHA0281-like"/>
    <property type="match status" value="1"/>
</dbReference>
<dbReference type="Proteomes" id="UP000256977">
    <property type="component" value="Unassembled WGS sequence"/>
</dbReference>
<dbReference type="AlphaFoldDB" id="A0A3D9JMV7"/>
<evidence type="ECO:0000313" key="1">
    <source>
        <dbReference type="EMBL" id="RED75402.1"/>
    </source>
</evidence>
<proteinExistence type="predicted"/>
<protein>
    <submittedName>
        <fullName evidence="1">Putative HicB family RNase H-like nuclease</fullName>
    </submittedName>
</protein>